<evidence type="ECO:0000313" key="1">
    <source>
        <dbReference type="EMBL" id="KZL64730.1"/>
    </source>
</evidence>
<gene>
    <name evidence="1" type="ORF">CT0861_05531</name>
</gene>
<evidence type="ECO:0000313" key="2">
    <source>
        <dbReference type="Proteomes" id="UP000076552"/>
    </source>
</evidence>
<proteinExistence type="predicted"/>
<dbReference type="EMBL" id="LFIV01000258">
    <property type="protein sequence ID" value="KZL64730.1"/>
    <property type="molecule type" value="Genomic_DNA"/>
</dbReference>
<name>A0A166MJV2_9PEZI</name>
<protein>
    <submittedName>
        <fullName evidence="1">Uncharacterized protein</fullName>
    </submittedName>
</protein>
<dbReference type="AlphaFoldDB" id="A0A166MJV2"/>
<accession>A0A166MJV2</accession>
<keyword evidence="2" id="KW-1185">Reference proteome</keyword>
<organism evidence="1 2">
    <name type="scientific">Colletotrichum tofieldiae</name>
    <dbReference type="NCBI Taxonomy" id="708197"/>
    <lineage>
        <taxon>Eukaryota</taxon>
        <taxon>Fungi</taxon>
        <taxon>Dikarya</taxon>
        <taxon>Ascomycota</taxon>
        <taxon>Pezizomycotina</taxon>
        <taxon>Sordariomycetes</taxon>
        <taxon>Hypocreomycetidae</taxon>
        <taxon>Glomerellales</taxon>
        <taxon>Glomerellaceae</taxon>
        <taxon>Colletotrichum</taxon>
        <taxon>Colletotrichum spaethianum species complex</taxon>
    </lineage>
</organism>
<sequence length="223" mass="24023">MLSFILDSNDLPRIVFKDKVYVQFRGRRGPLSALDSMQGALCRVAPNEPGSTIATAVRSGQCIRPRSSILNSAQRASTVELLVLKLQRACEGICNAAIRYFSARGETLRSMWLFFPTPESQSPVCSADGRFPHPLGVCTLQSAGSDENGAEQTVATQPPCLHASMIGACKTWLASGSSSTLGGLRDYEVVPERCPGILTAPTLGLLSLDLTWLRKGPASFVHR</sequence>
<reference evidence="1 2" key="1">
    <citation type="submission" date="2015-06" db="EMBL/GenBank/DDBJ databases">
        <title>Survival trade-offs in plant roots during colonization by closely related pathogenic and mutualistic fungi.</title>
        <authorList>
            <person name="Hacquard S."/>
            <person name="Kracher B."/>
            <person name="Hiruma K."/>
            <person name="Weinman A."/>
            <person name="Muench P."/>
            <person name="Garrido Oter R."/>
            <person name="Ver Loren van Themaat E."/>
            <person name="Dallerey J.-F."/>
            <person name="Damm U."/>
            <person name="Henrissat B."/>
            <person name="Lespinet O."/>
            <person name="Thon M."/>
            <person name="Kemen E."/>
            <person name="McHardy A.C."/>
            <person name="Schulze-Lefert P."/>
            <person name="O'Connell R.J."/>
        </authorList>
    </citation>
    <scope>NUCLEOTIDE SEQUENCE [LARGE SCALE GENOMIC DNA]</scope>
    <source>
        <strain evidence="1 2">0861</strain>
    </source>
</reference>
<dbReference type="Proteomes" id="UP000076552">
    <property type="component" value="Unassembled WGS sequence"/>
</dbReference>
<comment type="caution">
    <text evidence="1">The sequence shown here is derived from an EMBL/GenBank/DDBJ whole genome shotgun (WGS) entry which is preliminary data.</text>
</comment>